<dbReference type="RefSeq" id="WP_110522509.1">
    <property type="nucleotide sequence ID" value="NZ_QKOE01000001.1"/>
</dbReference>
<keyword evidence="1" id="KW-1133">Transmembrane helix</keyword>
<feature type="transmembrane region" description="Helical" evidence="1">
    <location>
        <begin position="150"/>
        <end position="175"/>
    </location>
</feature>
<dbReference type="AlphaFoldDB" id="A0A323VD66"/>
<protein>
    <recommendedName>
        <fullName evidence="4">DUF2189 domain-containing protein</fullName>
    </recommendedName>
</protein>
<organism evidence="2 3">
    <name type="scientific">Parazoarcus communis SWub3 = DSM 12120</name>
    <dbReference type="NCBI Taxonomy" id="1121029"/>
    <lineage>
        <taxon>Bacteria</taxon>
        <taxon>Pseudomonadati</taxon>
        <taxon>Pseudomonadota</taxon>
        <taxon>Betaproteobacteria</taxon>
        <taxon>Rhodocyclales</taxon>
        <taxon>Zoogloeaceae</taxon>
        <taxon>Parazoarcus</taxon>
    </lineage>
</organism>
<evidence type="ECO:0000313" key="2">
    <source>
        <dbReference type="EMBL" id="PZA18208.1"/>
    </source>
</evidence>
<dbReference type="InterPro" id="IPR047798">
    <property type="entry name" value="BPSS1780-like"/>
</dbReference>
<keyword evidence="3" id="KW-1185">Reference proteome</keyword>
<reference evidence="2 3" key="1">
    <citation type="submission" date="2018-06" db="EMBL/GenBank/DDBJ databases">
        <title>Azoarcus communis strain SWub3 genome.</title>
        <authorList>
            <person name="Zorraquino Salvo V."/>
            <person name="Toubiana D."/>
            <person name="Blumwald E."/>
        </authorList>
    </citation>
    <scope>NUCLEOTIDE SEQUENCE [LARGE SCALE GENOMIC DNA]</scope>
    <source>
        <strain evidence="2 3">SWub3</strain>
    </source>
</reference>
<dbReference type="NCBIfam" id="NF041043">
    <property type="entry name" value="BPSS1780_fam"/>
    <property type="match status" value="1"/>
</dbReference>
<dbReference type="Proteomes" id="UP000248259">
    <property type="component" value="Unassembled WGS sequence"/>
</dbReference>
<comment type="caution">
    <text evidence="2">The sequence shown here is derived from an EMBL/GenBank/DDBJ whole genome shotgun (WGS) entry which is preliminary data.</text>
</comment>
<evidence type="ECO:0008006" key="4">
    <source>
        <dbReference type="Google" id="ProtNLM"/>
    </source>
</evidence>
<feature type="transmembrane region" description="Helical" evidence="1">
    <location>
        <begin position="109"/>
        <end position="130"/>
    </location>
</feature>
<sequence length="259" mass="27143">MTHTPSRPAGHYHPQPEPGTVSPAHALQWLATGWRLFIQAPGVWLLQTLIFILILSALGFVPFIGWAAAPVAFPVLVAGLVAGADAQARGEALRVDHLFEGIRRHAGNLLIVGGFHLLGALLAAIIAAAIGGSAVLTGMLVGAFAGMGLAAGGVMFGVLVFTLLWSLLMMALWFAPALVMLQRVAPLDAMKCSAKACFGNLLTFIVLAIMLYVLAWVAMLPAGLGIFVLVPVLAGALHAAWRDTFAPPLALTPPEQPLE</sequence>
<feature type="transmembrane region" description="Helical" evidence="1">
    <location>
        <begin position="224"/>
        <end position="241"/>
    </location>
</feature>
<evidence type="ECO:0000256" key="1">
    <source>
        <dbReference type="SAM" id="Phobius"/>
    </source>
</evidence>
<gene>
    <name evidence="2" type="ORF">DNK49_01320</name>
</gene>
<name>A0A323VD66_9RHOO</name>
<proteinExistence type="predicted"/>
<feature type="transmembrane region" description="Helical" evidence="1">
    <location>
        <begin position="196"/>
        <end position="218"/>
    </location>
</feature>
<dbReference type="OrthoDB" id="5298483at2"/>
<accession>A0A323VD66</accession>
<keyword evidence="1" id="KW-0472">Membrane</keyword>
<evidence type="ECO:0000313" key="3">
    <source>
        <dbReference type="Proteomes" id="UP000248259"/>
    </source>
</evidence>
<dbReference type="EMBL" id="QKOE01000001">
    <property type="protein sequence ID" value="PZA18208.1"/>
    <property type="molecule type" value="Genomic_DNA"/>
</dbReference>
<feature type="transmembrane region" description="Helical" evidence="1">
    <location>
        <begin position="71"/>
        <end position="88"/>
    </location>
</feature>
<feature type="transmembrane region" description="Helical" evidence="1">
    <location>
        <begin position="43"/>
        <end position="65"/>
    </location>
</feature>
<keyword evidence="1" id="KW-0812">Transmembrane</keyword>